<evidence type="ECO:0000313" key="4">
    <source>
        <dbReference type="Proteomes" id="UP001470230"/>
    </source>
</evidence>
<dbReference type="Proteomes" id="UP001470230">
    <property type="component" value="Unassembled WGS sequence"/>
</dbReference>
<comment type="caution">
    <text evidence="3">The sequence shown here is derived from an EMBL/GenBank/DDBJ whole genome shotgun (WGS) entry which is preliminary data.</text>
</comment>
<dbReference type="EMBL" id="JAPFFF010000004">
    <property type="protein sequence ID" value="KAK8891898.1"/>
    <property type="molecule type" value="Genomic_DNA"/>
</dbReference>
<feature type="compositionally biased region" description="Polar residues" evidence="2">
    <location>
        <begin position="236"/>
        <end position="248"/>
    </location>
</feature>
<feature type="region of interest" description="Disordered" evidence="2">
    <location>
        <begin position="184"/>
        <end position="268"/>
    </location>
</feature>
<accession>A0ABR2KLQ1</accession>
<evidence type="ECO:0000313" key="3">
    <source>
        <dbReference type="EMBL" id="KAK8891898.1"/>
    </source>
</evidence>
<keyword evidence="4" id="KW-1185">Reference proteome</keyword>
<protein>
    <submittedName>
        <fullName evidence="3">Uncharacterized protein</fullName>
    </submittedName>
</protein>
<feature type="compositionally biased region" description="Basic and acidic residues" evidence="2">
    <location>
        <begin position="204"/>
        <end position="214"/>
    </location>
</feature>
<sequence length="413" mass="48311">MNHDQLQDIRNIKYKIVSSLADIADNCSSIEIDPQTPKSLINMLDDTFRLIFSTPDSETQTTLLKNFFNTDFQKLIKWKNEVYPTFERKVKEIKTNTIEAFKNNLQIDDGMNQKFTELNALDDPFKNVDNNFFNFQNFTESLPVKGPFPFLEPIYKQIKNYEAFFSFIKFLRLIQKYNESDKTDFEKLDDNSNSTEKQSSENSPKADDLPKEKASTNLPKPVPIPKLQNWKGIKLNSDSFHQKNQGNDNDGKHHGLLSLSGFSLPQPNPKLKKTVISDEQKNQPNCEIEQPTHNKNNILLKTPNAHNQTNIEDPDRDFVNEYNAFVAKIEGNESKTTMTGEERIQARIQQKLMILEHESQILRDNLFIVTKQKEEMIQTYEKHIQEIEKQNKKLYEENQILKKKFHKDEEKKE</sequence>
<gene>
    <name evidence="3" type="ORF">M9Y10_029120</name>
</gene>
<keyword evidence="1" id="KW-0175">Coiled coil</keyword>
<proteinExistence type="predicted"/>
<reference evidence="3 4" key="1">
    <citation type="submission" date="2024-04" db="EMBL/GenBank/DDBJ databases">
        <title>Tritrichomonas musculus Genome.</title>
        <authorList>
            <person name="Alves-Ferreira E."/>
            <person name="Grigg M."/>
            <person name="Lorenzi H."/>
            <person name="Galac M."/>
        </authorList>
    </citation>
    <scope>NUCLEOTIDE SEQUENCE [LARGE SCALE GENOMIC DNA]</scope>
    <source>
        <strain evidence="3 4">EAF2021</strain>
    </source>
</reference>
<evidence type="ECO:0000256" key="1">
    <source>
        <dbReference type="SAM" id="Coils"/>
    </source>
</evidence>
<organism evidence="3 4">
    <name type="scientific">Tritrichomonas musculus</name>
    <dbReference type="NCBI Taxonomy" id="1915356"/>
    <lineage>
        <taxon>Eukaryota</taxon>
        <taxon>Metamonada</taxon>
        <taxon>Parabasalia</taxon>
        <taxon>Tritrichomonadida</taxon>
        <taxon>Tritrichomonadidae</taxon>
        <taxon>Tritrichomonas</taxon>
    </lineage>
</organism>
<evidence type="ECO:0000256" key="2">
    <source>
        <dbReference type="SAM" id="MobiDB-lite"/>
    </source>
</evidence>
<feature type="compositionally biased region" description="Polar residues" evidence="2">
    <location>
        <begin position="191"/>
        <end position="203"/>
    </location>
</feature>
<feature type="coiled-coil region" evidence="1">
    <location>
        <begin position="370"/>
        <end position="411"/>
    </location>
</feature>
<name>A0ABR2KLQ1_9EUKA</name>